<accession>A0A1V3A7R3</accession>
<evidence type="ECO:0000313" key="3">
    <source>
        <dbReference type="Proteomes" id="UP000276972"/>
    </source>
</evidence>
<name>A0A1V3A7R3_HELPX</name>
<dbReference type="Proteomes" id="UP000318399">
    <property type="component" value="Unassembled WGS sequence"/>
</dbReference>
<organism evidence="2 3">
    <name type="scientific">Helicobacter pylori</name>
    <name type="common">Campylobacter pylori</name>
    <dbReference type="NCBI Taxonomy" id="210"/>
    <lineage>
        <taxon>Bacteria</taxon>
        <taxon>Pseudomonadati</taxon>
        <taxon>Campylobacterota</taxon>
        <taxon>Epsilonproteobacteria</taxon>
        <taxon>Campylobacterales</taxon>
        <taxon>Helicobacteraceae</taxon>
        <taxon>Helicobacter</taxon>
    </lineage>
</organism>
<reference evidence="1 4" key="1">
    <citation type="journal article" date="2017" name="Front. Cell. Infect. Microbiol.">
        <title>Whole Genome Sequence and Phylogenetic Analysis Show Helicobacter pylori Strains from Latin America Have Followed a Unique Evolution Pathway.</title>
        <authorList>
            <person name="Munoz-Ramirez Z.Y."/>
            <person name="Mendez-Tenorio A."/>
            <person name="Kato I."/>
            <person name="Bravo M.M."/>
            <person name="Rizzato C."/>
            <person name="Thorell K."/>
            <person name="Torres R.C."/>
            <person name="Aviles-Jimenez F."/>
            <person name="Camorlinga M."/>
            <person name="Canzian F."/>
            <person name="Torres J."/>
        </authorList>
    </citation>
    <scope>NUCLEOTIDE SEQUENCE [LARGE SCALE GENOMIC DNA]</scope>
    <source>
        <strain evidence="1 4">CC26084</strain>
    </source>
</reference>
<evidence type="ECO:0000313" key="1">
    <source>
        <dbReference type="EMBL" id="OOP96637.1"/>
    </source>
</evidence>
<evidence type="ECO:0000313" key="4">
    <source>
        <dbReference type="Proteomes" id="UP000318399"/>
    </source>
</evidence>
<dbReference type="EMBL" id="RPFP01000001">
    <property type="protein sequence ID" value="RPF72980.1"/>
    <property type="molecule type" value="Genomic_DNA"/>
</dbReference>
<evidence type="ECO:0000313" key="2">
    <source>
        <dbReference type="EMBL" id="RPF72980.1"/>
    </source>
</evidence>
<proteinExistence type="predicted"/>
<dbReference type="AlphaFoldDB" id="A0A1V3A7R3"/>
<gene>
    <name evidence="1" type="ORF">B0X41_01040</name>
    <name evidence="2" type="ORF">EGV97_00590</name>
</gene>
<dbReference type="Proteomes" id="UP000276972">
    <property type="component" value="Unassembled WGS sequence"/>
</dbReference>
<comment type="caution">
    <text evidence="2">The sequence shown here is derived from an EMBL/GenBank/DDBJ whole genome shotgun (WGS) entry which is preliminary data.</text>
</comment>
<sequence length="60" mass="7055">MAQKYRGLPKFESCPHTFASTEYNSLLQILSFGVISQKSEFFVKNGLNKSFYFLKMYLYI</sequence>
<dbReference type="EMBL" id="MUOR01000015">
    <property type="protein sequence ID" value="OOP96637.1"/>
    <property type="molecule type" value="Genomic_DNA"/>
</dbReference>
<protein>
    <submittedName>
        <fullName evidence="2">Uncharacterized protein</fullName>
    </submittedName>
</protein>
<reference evidence="2 3" key="2">
    <citation type="submission" date="2018-11" db="EMBL/GenBank/DDBJ databases">
        <authorList>
            <person name="Gutierrez A.J."/>
            <person name="Bravo M."/>
        </authorList>
    </citation>
    <scope>NUCLEOTIDE SEQUENCE [LARGE SCALE GENOMIC DNA]</scope>
    <source>
        <strain evidence="2 3">22388</strain>
    </source>
</reference>